<protein>
    <submittedName>
        <fullName evidence="1">Uncharacterized protein</fullName>
    </submittedName>
</protein>
<dbReference type="Proteomes" id="UP000828390">
    <property type="component" value="Unassembled WGS sequence"/>
</dbReference>
<reference evidence="1" key="1">
    <citation type="journal article" date="2019" name="bioRxiv">
        <title>The Genome of the Zebra Mussel, Dreissena polymorpha: A Resource for Invasive Species Research.</title>
        <authorList>
            <person name="McCartney M.A."/>
            <person name="Auch B."/>
            <person name="Kono T."/>
            <person name="Mallez S."/>
            <person name="Zhang Y."/>
            <person name="Obille A."/>
            <person name="Becker A."/>
            <person name="Abrahante J.E."/>
            <person name="Garbe J."/>
            <person name="Badalamenti J.P."/>
            <person name="Herman A."/>
            <person name="Mangelson H."/>
            <person name="Liachko I."/>
            <person name="Sullivan S."/>
            <person name="Sone E.D."/>
            <person name="Koren S."/>
            <person name="Silverstein K.A.T."/>
            <person name="Beckman K.B."/>
            <person name="Gohl D.M."/>
        </authorList>
    </citation>
    <scope>NUCLEOTIDE SEQUENCE</scope>
    <source>
        <strain evidence="1">Duluth1</strain>
        <tissue evidence="1">Whole animal</tissue>
    </source>
</reference>
<evidence type="ECO:0000313" key="1">
    <source>
        <dbReference type="EMBL" id="KAH3748737.1"/>
    </source>
</evidence>
<evidence type="ECO:0000313" key="2">
    <source>
        <dbReference type="Proteomes" id="UP000828390"/>
    </source>
</evidence>
<proteinExistence type="predicted"/>
<accession>A0A9D4I6U7</accession>
<name>A0A9D4I6U7_DREPO</name>
<comment type="caution">
    <text evidence="1">The sequence shown here is derived from an EMBL/GenBank/DDBJ whole genome shotgun (WGS) entry which is preliminary data.</text>
</comment>
<reference evidence="1" key="2">
    <citation type="submission" date="2020-11" db="EMBL/GenBank/DDBJ databases">
        <authorList>
            <person name="McCartney M.A."/>
            <person name="Auch B."/>
            <person name="Kono T."/>
            <person name="Mallez S."/>
            <person name="Becker A."/>
            <person name="Gohl D.M."/>
            <person name="Silverstein K.A.T."/>
            <person name="Koren S."/>
            <person name="Bechman K.B."/>
            <person name="Herman A."/>
            <person name="Abrahante J.E."/>
            <person name="Garbe J."/>
        </authorList>
    </citation>
    <scope>NUCLEOTIDE SEQUENCE</scope>
    <source>
        <strain evidence="1">Duluth1</strain>
        <tissue evidence="1">Whole animal</tissue>
    </source>
</reference>
<dbReference type="EMBL" id="JAIWYP010000010">
    <property type="protein sequence ID" value="KAH3748737.1"/>
    <property type="molecule type" value="Genomic_DNA"/>
</dbReference>
<organism evidence="1 2">
    <name type="scientific">Dreissena polymorpha</name>
    <name type="common">Zebra mussel</name>
    <name type="synonym">Mytilus polymorpha</name>
    <dbReference type="NCBI Taxonomy" id="45954"/>
    <lineage>
        <taxon>Eukaryota</taxon>
        <taxon>Metazoa</taxon>
        <taxon>Spiralia</taxon>
        <taxon>Lophotrochozoa</taxon>
        <taxon>Mollusca</taxon>
        <taxon>Bivalvia</taxon>
        <taxon>Autobranchia</taxon>
        <taxon>Heteroconchia</taxon>
        <taxon>Euheterodonta</taxon>
        <taxon>Imparidentia</taxon>
        <taxon>Neoheterodontei</taxon>
        <taxon>Myida</taxon>
        <taxon>Dreissenoidea</taxon>
        <taxon>Dreissenidae</taxon>
        <taxon>Dreissena</taxon>
    </lineage>
</organism>
<gene>
    <name evidence="1" type="ORF">DPMN_183187</name>
</gene>
<dbReference type="AlphaFoldDB" id="A0A9D4I6U7"/>
<keyword evidence="2" id="KW-1185">Reference proteome</keyword>
<sequence length="129" mass="14147">MLAYQHDAAGKQVQGSIDLLLSAVLQGHRVKVMFDSITAEPDDVSIQGVHVSSVLISMVAKSSNDIRAFNASGIWDWRILTTTGTETTLRVNVGEYVEQGRTTGKKAVSWFIDTRPWVQVLVNSKTVSN</sequence>